<comment type="cofactor">
    <cofactor evidence="1">
        <name>a divalent metal cation</name>
        <dbReference type="ChEBI" id="CHEBI:60240"/>
    </cofactor>
</comment>
<dbReference type="EMBL" id="LNIX01000035">
    <property type="protein sequence ID" value="OXA40108.1"/>
    <property type="molecule type" value="Genomic_DNA"/>
</dbReference>
<keyword evidence="6" id="KW-0378">Hydrolase</keyword>
<evidence type="ECO:0000256" key="1">
    <source>
        <dbReference type="ARBA" id="ARBA00001968"/>
    </source>
</evidence>
<dbReference type="GO" id="GO:0046872">
    <property type="term" value="F:metal ion binding"/>
    <property type="evidence" value="ECO:0007669"/>
    <property type="project" value="UniProtKB-KW"/>
</dbReference>
<accession>A0A226D5I6</accession>
<proteinExistence type="inferred from homology"/>
<dbReference type="AlphaFoldDB" id="A0A226D5I6"/>
<comment type="similarity">
    <text evidence="3">Belongs to the HARBI1 family.</text>
</comment>
<dbReference type="OrthoDB" id="6581217at2759"/>
<keyword evidence="4" id="KW-0540">Nuclease</keyword>
<dbReference type="Pfam" id="PF13359">
    <property type="entry name" value="DDE_Tnp_4"/>
    <property type="match status" value="1"/>
</dbReference>
<gene>
    <name evidence="9" type="ORF">Fcan01_25167</name>
</gene>
<evidence type="ECO:0000313" key="9">
    <source>
        <dbReference type="EMBL" id="OXA40108.1"/>
    </source>
</evidence>
<comment type="subcellular location">
    <subcellularLocation>
        <location evidence="2">Nucleus</location>
    </subcellularLocation>
</comment>
<evidence type="ECO:0000256" key="6">
    <source>
        <dbReference type="ARBA" id="ARBA00022801"/>
    </source>
</evidence>
<protein>
    <submittedName>
        <fullName evidence="9">Putative nuclease HARBI1</fullName>
    </submittedName>
</protein>
<evidence type="ECO:0000259" key="8">
    <source>
        <dbReference type="Pfam" id="PF13359"/>
    </source>
</evidence>
<organism evidence="9 10">
    <name type="scientific">Folsomia candida</name>
    <name type="common">Springtail</name>
    <dbReference type="NCBI Taxonomy" id="158441"/>
    <lineage>
        <taxon>Eukaryota</taxon>
        <taxon>Metazoa</taxon>
        <taxon>Ecdysozoa</taxon>
        <taxon>Arthropoda</taxon>
        <taxon>Hexapoda</taxon>
        <taxon>Collembola</taxon>
        <taxon>Entomobryomorpha</taxon>
        <taxon>Isotomoidea</taxon>
        <taxon>Isotomidae</taxon>
        <taxon>Proisotominae</taxon>
        <taxon>Folsomia</taxon>
    </lineage>
</organism>
<evidence type="ECO:0000256" key="7">
    <source>
        <dbReference type="ARBA" id="ARBA00023242"/>
    </source>
</evidence>
<dbReference type="InterPro" id="IPR045249">
    <property type="entry name" value="HARBI1-like"/>
</dbReference>
<reference evidence="9 10" key="1">
    <citation type="submission" date="2015-12" db="EMBL/GenBank/DDBJ databases">
        <title>The genome of Folsomia candida.</title>
        <authorList>
            <person name="Faddeeva A."/>
            <person name="Derks M.F."/>
            <person name="Anvar Y."/>
            <person name="Smit S."/>
            <person name="Van Straalen N."/>
            <person name="Roelofs D."/>
        </authorList>
    </citation>
    <scope>NUCLEOTIDE SEQUENCE [LARGE SCALE GENOMIC DNA]</scope>
    <source>
        <strain evidence="9 10">VU population</strain>
        <tissue evidence="9">Whole body</tissue>
    </source>
</reference>
<sequence>MHVEVWTGNIRIKSPKRSGSMCFNYKKFYSKVLFAAADANYRFLMVDIGREGSSSDSGILDTSPIDKFIENASSYLLQPARLSNGVELPYVFLGDEAFQLQPNLMRPFPGKYTTKECRIFNYRLSRARLVVENSFGILSARWRIFHSCIDADEDLITLIIHASVILHNFLMEKCDWNGITADRDTAEGLIPGNWRTSTPED</sequence>
<dbReference type="InterPro" id="IPR027806">
    <property type="entry name" value="HARBI1_dom"/>
</dbReference>
<dbReference type="Proteomes" id="UP000198287">
    <property type="component" value="Unassembled WGS sequence"/>
</dbReference>
<dbReference type="OMA" id="WRILKIT"/>
<dbReference type="STRING" id="158441.A0A226D5I6"/>
<keyword evidence="10" id="KW-1185">Reference proteome</keyword>
<evidence type="ECO:0000256" key="2">
    <source>
        <dbReference type="ARBA" id="ARBA00004123"/>
    </source>
</evidence>
<evidence type="ECO:0000256" key="5">
    <source>
        <dbReference type="ARBA" id="ARBA00022723"/>
    </source>
</evidence>
<name>A0A226D5I6_FOLCA</name>
<feature type="domain" description="DDE Tnp4" evidence="8">
    <location>
        <begin position="9"/>
        <end position="168"/>
    </location>
</feature>
<dbReference type="GO" id="GO:0016787">
    <property type="term" value="F:hydrolase activity"/>
    <property type="evidence" value="ECO:0007669"/>
    <property type="project" value="UniProtKB-KW"/>
</dbReference>
<evidence type="ECO:0000256" key="4">
    <source>
        <dbReference type="ARBA" id="ARBA00022722"/>
    </source>
</evidence>
<dbReference type="PANTHER" id="PTHR22930:SF269">
    <property type="entry name" value="NUCLEASE HARBI1-LIKE PROTEIN"/>
    <property type="match status" value="1"/>
</dbReference>
<dbReference type="GO" id="GO:0005634">
    <property type="term" value="C:nucleus"/>
    <property type="evidence" value="ECO:0007669"/>
    <property type="project" value="UniProtKB-SubCell"/>
</dbReference>
<evidence type="ECO:0000313" key="10">
    <source>
        <dbReference type="Proteomes" id="UP000198287"/>
    </source>
</evidence>
<dbReference type="GO" id="GO:0004518">
    <property type="term" value="F:nuclease activity"/>
    <property type="evidence" value="ECO:0007669"/>
    <property type="project" value="UniProtKB-KW"/>
</dbReference>
<evidence type="ECO:0000256" key="3">
    <source>
        <dbReference type="ARBA" id="ARBA00006958"/>
    </source>
</evidence>
<keyword evidence="5" id="KW-0479">Metal-binding</keyword>
<dbReference type="PANTHER" id="PTHR22930">
    <property type="match status" value="1"/>
</dbReference>
<keyword evidence="7" id="KW-0539">Nucleus</keyword>
<comment type="caution">
    <text evidence="9">The sequence shown here is derived from an EMBL/GenBank/DDBJ whole genome shotgun (WGS) entry which is preliminary data.</text>
</comment>